<dbReference type="AlphaFoldDB" id="A0A0A9B8J2"/>
<dbReference type="EMBL" id="GBRH01238279">
    <property type="protein sequence ID" value="JAD59616.1"/>
    <property type="molecule type" value="Transcribed_RNA"/>
</dbReference>
<organism evidence="1">
    <name type="scientific">Arundo donax</name>
    <name type="common">Giant reed</name>
    <name type="synonym">Donax arundinaceus</name>
    <dbReference type="NCBI Taxonomy" id="35708"/>
    <lineage>
        <taxon>Eukaryota</taxon>
        <taxon>Viridiplantae</taxon>
        <taxon>Streptophyta</taxon>
        <taxon>Embryophyta</taxon>
        <taxon>Tracheophyta</taxon>
        <taxon>Spermatophyta</taxon>
        <taxon>Magnoliopsida</taxon>
        <taxon>Liliopsida</taxon>
        <taxon>Poales</taxon>
        <taxon>Poaceae</taxon>
        <taxon>PACMAD clade</taxon>
        <taxon>Arundinoideae</taxon>
        <taxon>Arundineae</taxon>
        <taxon>Arundo</taxon>
    </lineage>
</organism>
<protein>
    <submittedName>
        <fullName evidence="1">Uncharacterized protein</fullName>
    </submittedName>
</protein>
<reference evidence="1" key="2">
    <citation type="journal article" date="2015" name="Data Brief">
        <title>Shoot transcriptome of the giant reed, Arundo donax.</title>
        <authorList>
            <person name="Barrero R.A."/>
            <person name="Guerrero F.D."/>
            <person name="Moolhuijzen P."/>
            <person name="Goolsby J.A."/>
            <person name="Tidwell J."/>
            <person name="Bellgard S.E."/>
            <person name="Bellgard M.I."/>
        </authorList>
    </citation>
    <scope>NUCLEOTIDE SEQUENCE</scope>
    <source>
        <tissue evidence="1">Shoot tissue taken approximately 20 cm above the soil surface</tissue>
    </source>
</reference>
<proteinExistence type="predicted"/>
<accession>A0A0A9B8J2</accession>
<name>A0A0A9B8J2_ARUDO</name>
<reference evidence="1" key="1">
    <citation type="submission" date="2014-09" db="EMBL/GenBank/DDBJ databases">
        <authorList>
            <person name="Magalhaes I.L.F."/>
            <person name="Oliveira U."/>
            <person name="Santos F.R."/>
            <person name="Vidigal T.H.D.A."/>
            <person name="Brescovit A.D."/>
            <person name="Santos A.J."/>
        </authorList>
    </citation>
    <scope>NUCLEOTIDE SEQUENCE</scope>
    <source>
        <tissue evidence="1">Shoot tissue taken approximately 20 cm above the soil surface</tissue>
    </source>
</reference>
<sequence length="48" mass="5776">MILMCCVVCMNLSGKMHWMCQSCGKVGVRTWPYLYLLKFMVWYSYAHY</sequence>
<evidence type="ECO:0000313" key="1">
    <source>
        <dbReference type="EMBL" id="JAD59616.1"/>
    </source>
</evidence>